<evidence type="ECO:0000313" key="1">
    <source>
        <dbReference type="EMBL" id="ANP36277.1"/>
    </source>
</evidence>
<name>A0A1B0ZQ34_9RHOB</name>
<evidence type="ECO:0000313" key="2">
    <source>
        <dbReference type="Proteomes" id="UP000092565"/>
    </source>
</evidence>
<organism evidence="1 2">
    <name type="scientific">Phaeobacter gallaeciensis</name>
    <dbReference type="NCBI Taxonomy" id="60890"/>
    <lineage>
        <taxon>Bacteria</taxon>
        <taxon>Pseudomonadati</taxon>
        <taxon>Pseudomonadota</taxon>
        <taxon>Alphaproteobacteria</taxon>
        <taxon>Rhodobacterales</taxon>
        <taxon>Roseobacteraceae</taxon>
        <taxon>Phaeobacter</taxon>
    </lineage>
</organism>
<proteinExistence type="predicted"/>
<sequence length="43" mass="4800">MSCVLTDAAQHSFDVDQKGYRTNIFASVLPPFDHVKKTGHQLP</sequence>
<dbReference type="Proteomes" id="UP000092565">
    <property type="component" value="Chromosome"/>
</dbReference>
<keyword evidence="2" id="KW-1185">Reference proteome</keyword>
<accession>A0A1B0ZQ34</accession>
<gene>
    <name evidence="1" type="ORF">JL2886_01359</name>
</gene>
<reference evidence="1 2" key="1">
    <citation type="submission" date="2016-04" db="EMBL/GenBank/DDBJ databases">
        <authorList>
            <person name="Evans L.H."/>
            <person name="Alamgir A."/>
            <person name="Owens N."/>
            <person name="Weber N.D."/>
            <person name="Virtaneva K."/>
            <person name="Barbian K."/>
            <person name="Babar A."/>
            <person name="Rosenke K."/>
        </authorList>
    </citation>
    <scope>NUCLEOTIDE SEQUENCE [LARGE SCALE GENOMIC DNA]</scope>
    <source>
        <strain evidence="1 2">JL2886</strain>
    </source>
</reference>
<dbReference type="EMBL" id="CP015124">
    <property type="protein sequence ID" value="ANP36277.1"/>
    <property type="molecule type" value="Genomic_DNA"/>
</dbReference>
<protein>
    <submittedName>
        <fullName evidence="1">Uncharacterized protein</fullName>
    </submittedName>
</protein>
<dbReference type="AlphaFoldDB" id="A0A1B0ZQ34"/>